<proteinExistence type="predicted"/>
<sequence>MPNNNPAHIVLKNVRLSYAHLDKPYTGPTGTQDPKYTATILVPKSDPRNKQMIDSAIAAAAQRAQERYGKGFPAQPKVSVHDGDGVRPSDNQPFGDECKGMWVFTASSKQQPDIRDEYGQKLLDMSQIYSGVWAHVGITFFGYNAPQNKGIGVGIETVMKARDDEPLGGGRASADDDFADIIQQNAAPATTPQTAYAQPPAPASQTIVGYDPNTFAPIYG</sequence>
<dbReference type="Pfam" id="PF10991">
    <property type="entry name" value="Enc34_ssDNA-bd"/>
    <property type="match status" value="1"/>
</dbReference>
<dbReference type="SUPFAM" id="SSF50249">
    <property type="entry name" value="Nucleic acid-binding proteins"/>
    <property type="match status" value="1"/>
</dbReference>
<reference evidence="3" key="1">
    <citation type="submission" date="2024-06" db="EMBL/GenBank/DDBJ databases">
        <title>Caproicibacterium argilliputei sp. nov, a novel caproic acid producing anaerobic bacterium isolated from pit mud.</title>
        <authorList>
            <person name="Zeng C."/>
        </authorList>
    </citation>
    <scope>NUCLEOTIDE SEQUENCE [LARGE SCALE GENOMIC DNA]</scope>
    <source>
        <strain evidence="3">ZCY20-5</strain>
    </source>
</reference>
<evidence type="ECO:0000313" key="3">
    <source>
        <dbReference type="Proteomes" id="UP001300604"/>
    </source>
</evidence>
<feature type="region of interest" description="Disordered" evidence="1">
    <location>
        <begin position="72"/>
        <end position="94"/>
    </location>
</feature>
<gene>
    <name evidence="2" type="ORF">PXC00_03915</name>
</gene>
<dbReference type="Proteomes" id="UP001300604">
    <property type="component" value="Chromosome"/>
</dbReference>
<dbReference type="AlphaFoldDB" id="A0AA97DA34"/>
<dbReference type="Gene3D" id="2.40.50.140">
    <property type="entry name" value="Nucleic acid-binding proteins"/>
    <property type="match status" value="1"/>
</dbReference>
<dbReference type="RefSeq" id="WP_275846822.1">
    <property type="nucleotide sequence ID" value="NZ_CP135996.1"/>
</dbReference>
<reference evidence="3" key="3">
    <citation type="submission" date="2024-06" db="EMBL/GenBank/DDBJ databases">
        <authorList>
            <person name="Zeng C."/>
        </authorList>
    </citation>
    <scope>NUCLEOTIDE SEQUENCE [LARGE SCALE GENOMIC DNA]</scope>
    <source>
        <strain evidence="3">ZCY20-5</strain>
    </source>
</reference>
<keyword evidence="3" id="KW-1185">Reference proteome</keyword>
<evidence type="ECO:0000313" key="2">
    <source>
        <dbReference type="EMBL" id="WOC33034.1"/>
    </source>
</evidence>
<dbReference type="InterPro" id="IPR022595">
    <property type="entry name" value="Enc34_ssDNA-bd"/>
</dbReference>
<dbReference type="InterPro" id="IPR012340">
    <property type="entry name" value="NA-bd_OB-fold"/>
</dbReference>
<accession>A0AA97DA34</accession>
<evidence type="ECO:0000256" key="1">
    <source>
        <dbReference type="SAM" id="MobiDB-lite"/>
    </source>
</evidence>
<organism evidence="2 3">
    <name type="scientific">Caproicibacterium argilliputei</name>
    <dbReference type="NCBI Taxonomy" id="3030016"/>
    <lineage>
        <taxon>Bacteria</taxon>
        <taxon>Bacillati</taxon>
        <taxon>Bacillota</taxon>
        <taxon>Clostridia</taxon>
        <taxon>Eubacteriales</taxon>
        <taxon>Oscillospiraceae</taxon>
        <taxon>Caproicibacterium</taxon>
    </lineage>
</organism>
<dbReference type="EMBL" id="CP135996">
    <property type="protein sequence ID" value="WOC33034.1"/>
    <property type="molecule type" value="Genomic_DNA"/>
</dbReference>
<name>A0AA97DA34_9FIRM</name>
<dbReference type="KEGG" id="carl:PXC00_03915"/>
<reference evidence="2 3" key="2">
    <citation type="submission" date="2024-06" db="EMBL/GenBank/DDBJ databases">
        <title>Caproicibacterium argilliputei sp. nov, a novel caproic acid producing anaerobic bacterium isolated from pit mud.</title>
        <authorList>
            <person name="Xia S."/>
        </authorList>
    </citation>
    <scope>NUCLEOTIDE SEQUENCE [LARGE SCALE GENOMIC DNA]</scope>
    <source>
        <strain evidence="2 3">ZCY20-5</strain>
    </source>
</reference>
<protein>
    <submittedName>
        <fullName evidence="2">DUF2815 family protein</fullName>
    </submittedName>
</protein>